<keyword evidence="2" id="KW-1185">Reference proteome</keyword>
<protein>
    <recommendedName>
        <fullName evidence="3">Beta-ketoacyl-[acyl-carrier-protein] synthase II</fullName>
    </recommendedName>
</protein>
<evidence type="ECO:0000313" key="1">
    <source>
        <dbReference type="EMBL" id="GAA4666745.1"/>
    </source>
</evidence>
<proteinExistence type="predicted"/>
<reference evidence="2" key="1">
    <citation type="journal article" date="2019" name="Int. J. Syst. Evol. Microbiol.">
        <title>The Global Catalogue of Microorganisms (GCM) 10K type strain sequencing project: providing services to taxonomists for standard genome sequencing and annotation.</title>
        <authorList>
            <consortium name="The Broad Institute Genomics Platform"/>
            <consortium name="The Broad Institute Genome Sequencing Center for Infectious Disease"/>
            <person name="Wu L."/>
            <person name="Ma J."/>
        </authorList>
    </citation>
    <scope>NUCLEOTIDE SEQUENCE [LARGE SCALE GENOMIC DNA]</scope>
    <source>
        <strain evidence="2">JCM 17714</strain>
    </source>
</reference>
<gene>
    <name evidence="1" type="ORF">GCM10023262_14940</name>
</gene>
<sequence length="104" mass="11611">MTQLYITSAAAVGPLGTTLEEIWQKLLQGQVAYSKAEINEKFYFVAETMAGSASKIHEYAPLFSQFIKKLISSLNITETIDVIFLLPLLEILLKLKATFIKISL</sequence>
<comment type="caution">
    <text evidence="1">The sequence shown here is derived from an EMBL/GenBank/DDBJ whole genome shotgun (WGS) entry which is preliminary data.</text>
</comment>
<name>A0ABP8VNQ5_9HYPH</name>
<dbReference type="EMBL" id="BAABJA010000015">
    <property type="protein sequence ID" value="GAA4666745.1"/>
    <property type="molecule type" value="Genomic_DNA"/>
</dbReference>
<organism evidence="1 2">
    <name type="scientific">Bartonella pachyuromydis</name>
    <dbReference type="NCBI Taxonomy" id="931097"/>
    <lineage>
        <taxon>Bacteria</taxon>
        <taxon>Pseudomonadati</taxon>
        <taxon>Pseudomonadota</taxon>
        <taxon>Alphaproteobacteria</taxon>
        <taxon>Hyphomicrobiales</taxon>
        <taxon>Bartonellaceae</taxon>
        <taxon>Bartonella</taxon>
    </lineage>
</organism>
<accession>A0ABP8VNQ5</accession>
<evidence type="ECO:0008006" key="3">
    <source>
        <dbReference type="Google" id="ProtNLM"/>
    </source>
</evidence>
<evidence type="ECO:0000313" key="2">
    <source>
        <dbReference type="Proteomes" id="UP001501699"/>
    </source>
</evidence>
<dbReference type="Proteomes" id="UP001501699">
    <property type="component" value="Unassembled WGS sequence"/>
</dbReference>
<dbReference type="RefSeq" id="WP_345119497.1">
    <property type="nucleotide sequence ID" value="NZ_BAABJA010000015.1"/>
</dbReference>